<protein>
    <submittedName>
        <fullName evidence="3">Uncharacterized protein</fullName>
    </submittedName>
</protein>
<gene>
    <name evidence="3" type="primary">LOC140692909</name>
</gene>
<organism evidence="2 3">
    <name type="scientific">Vicugna pacos</name>
    <name type="common">Alpaca</name>
    <name type="synonym">Lama pacos</name>
    <dbReference type="NCBI Taxonomy" id="30538"/>
    <lineage>
        <taxon>Eukaryota</taxon>
        <taxon>Metazoa</taxon>
        <taxon>Chordata</taxon>
        <taxon>Craniata</taxon>
        <taxon>Vertebrata</taxon>
        <taxon>Euteleostomi</taxon>
        <taxon>Mammalia</taxon>
        <taxon>Eutheria</taxon>
        <taxon>Laurasiatheria</taxon>
        <taxon>Artiodactyla</taxon>
        <taxon>Tylopoda</taxon>
        <taxon>Camelidae</taxon>
        <taxon>Vicugna</taxon>
    </lineage>
</organism>
<evidence type="ECO:0000313" key="2">
    <source>
        <dbReference type="Proteomes" id="UP001652581"/>
    </source>
</evidence>
<keyword evidence="2" id="KW-1185">Reference proteome</keyword>
<evidence type="ECO:0000313" key="3">
    <source>
        <dbReference type="RefSeq" id="XP_072813219.1"/>
    </source>
</evidence>
<reference evidence="3" key="1">
    <citation type="submission" date="2025-08" db="UniProtKB">
        <authorList>
            <consortium name="RefSeq"/>
        </authorList>
    </citation>
    <scope>IDENTIFICATION</scope>
</reference>
<feature type="compositionally biased region" description="Polar residues" evidence="1">
    <location>
        <begin position="125"/>
        <end position="144"/>
    </location>
</feature>
<dbReference type="GeneID" id="140692909"/>
<evidence type="ECO:0000256" key="1">
    <source>
        <dbReference type="SAM" id="MobiDB-lite"/>
    </source>
</evidence>
<accession>A0ABM5CX38</accession>
<dbReference type="Proteomes" id="UP001652581">
    <property type="component" value="Unplaced"/>
</dbReference>
<name>A0ABM5CX38_VICPA</name>
<feature type="region of interest" description="Disordered" evidence="1">
    <location>
        <begin position="111"/>
        <end position="153"/>
    </location>
</feature>
<proteinExistence type="predicted"/>
<sequence>MCLPPLFPASPPPPLFSLPRFPFSLRTQSGSLALLRMRSCCQLDRGLEAPAPSRGSAPMASQLCRPVGLWLLPGAGASGCGSARGCSLLCNSTLARVMVVSVLMGSYLGTPRSHADSPESFGVTELSSTAGSPFTKPSTHKQTLSTSPSSPSPREPLFCLCGFACAEHFMQFESLHANKPGDEVLEQGIVTSLAMLADPEDGRLMSWRTIFPNVKMPMTELEACFQAVHVLGIQKRSLEAFEFIQNAVYIHLQQNPERIHVRPAHALSVPGGPLVRSSMSEPGIGPKCFSTLSPVRPLVPAWGRGFWLWKCKTLLTAPPAPAPRPQLSRSRTSSVACVLLPGLRASGCSAQLHLVESGKGSISAEQASVSSLSVSAAAWGGSRADAHRRCLQSKSTAGWWRRGSRTSLSHSSSCSSPSGWMVAPRILGTRSPSPASRLRRRTSWDWTQTAGDTALVAACALPPDLVLELILPSHLLV</sequence>
<dbReference type="RefSeq" id="XP_072813219.1">
    <property type="nucleotide sequence ID" value="XM_072957118.1"/>
</dbReference>